<proteinExistence type="predicted"/>
<gene>
    <name evidence="1" type="ORF">DERYTH_LOCUS4800</name>
</gene>
<name>A0A9N9AQ71_9GLOM</name>
<feature type="non-terminal residue" evidence="1">
    <location>
        <position position="80"/>
    </location>
</feature>
<dbReference type="EMBL" id="CAJVPY010001895">
    <property type="protein sequence ID" value="CAG8540973.1"/>
    <property type="molecule type" value="Genomic_DNA"/>
</dbReference>
<dbReference type="OrthoDB" id="2358876at2759"/>
<sequence length="80" mass="9074">ESKLCLIIEYSLSGIDGKGRLDFTIKQEAKALNVESTDFVQIQSACEKKRRIKFFGEQANSSIKCDLTKLKSILVNYIEK</sequence>
<dbReference type="Proteomes" id="UP000789405">
    <property type="component" value="Unassembled WGS sequence"/>
</dbReference>
<protein>
    <submittedName>
        <fullName evidence="1">25613_t:CDS:1</fullName>
    </submittedName>
</protein>
<keyword evidence="2" id="KW-1185">Reference proteome</keyword>
<evidence type="ECO:0000313" key="2">
    <source>
        <dbReference type="Proteomes" id="UP000789405"/>
    </source>
</evidence>
<organism evidence="1 2">
    <name type="scientific">Dentiscutata erythropus</name>
    <dbReference type="NCBI Taxonomy" id="1348616"/>
    <lineage>
        <taxon>Eukaryota</taxon>
        <taxon>Fungi</taxon>
        <taxon>Fungi incertae sedis</taxon>
        <taxon>Mucoromycota</taxon>
        <taxon>Glomeromycotina</taxon>
        <taxon>Glomeromycetes</taxon>
        <taxon>Diversisporales</taxon>
        <taxon>Gigasporaceae</taxon>
        <taxon>Dentiscutata</taxon>
    </lineage>
</organism>
<dbReference type="AlphaFoldDB" id="A0A9N9AQ71"/>
<comment type="caution">
    <text evidence="1">The sequence shown here is derived from an EMBL/GenBank/DDBJ whole genome shotgun (WGS) entry which is preliminary data.</text>
</comment>
<evidence type="ECO:0000313" key="1">
    <source>
        <dbReference type="EMBL" id="CAG8540973.1"/>
    </source>
</evidence>
<accession>A0A9N9AQ71</accession>
<reference evidence="1" key="1">
    <citation type="submission" date="2021-06" db="EMBL/GenBank/DDBJ databases">
        <authorList>
            <person name="Kallberg Y."/>
            <person name="Tangrot J."/>
            <person name="Rosling A."/>
        </authorList>
    </citation>
    <scope>NUCLEOTIDE SEQUENCE</scope>
    <source>
        <strain evidence="1">MA453B</strain>
    </source>
</reference>